<evidence type="ECO:0000313" key="2">
    <source>
        <dbReference type="EMBL" id="CAF1549223.1"/>
    </source>
</evidence>
<feature type="compositionally biased region" description="Polar residues" evidence="1">
    <location>
        <begin position="1"/>
        <end position="13"/>
    </location>
</feature>
<evidence type="ECO:0000256" key="1">
    <source>
        <dbReference type="SAM" id="MobiDB-lite"/>
    </source>
</evidence>
<dbReference type="EMBL" id="CAJNOT010016556">
    <property type="protein sequence ID" value="CAF1549223.1"/>
    <property type="molecule type" value="Genomic_DNA"/>
</dbReference>
<feature type="region of interest" description="Disordered" evidence="1">
    <location>
        <begin position="1"/>
        <end position="35"/>
    </location>
</feature>
<proteinExistence type="predicted"/>
<dbReference type="Proteomes" id="UP000663864">
    <property type="component" value="Unassembled WGS sequence"/>
</dbReference>
<dbReference type="AlphaFoldDB" id="A0A815WXV6"/>
<name>A0A815WXV6_9BILA</name>
<accession>A0A815WXV6</accession>
<feature type="non-terminal residue" evidence="2">
    <location>
        <position position="1"/>
    </location>
</feature>
<comment type="caution">
    <text evidence="2">The sequence shown here is derived from an EMBL/GenBank/DDBJ whole genome shotgun (WGS) entry which is preliminary data.</text>
</comment>
<reference evidence="2" key="1">
    <citation type="submission" date="2021-02" db="EMBL/GenBank/DDBJ databases">
        <authorList>
            <person name="Nowell W R."/>
        </authorList>
    </citation>
    <scope>NUCLEOTIDE SEQUENCE</scope>
</reference>
<gene>
    <name evidence="2" type="ORF">ZHD862_LOCUS39302</name>
</gene>
<organism evidence="2 3">
    <name type="scientific">Rotaria sordida</name>
    <dbReference type="NCBI Taxonomy" id="392033"/>
    <lineage>
        <taxon>Eukaryota</taxon>
        <taxon>Metazoa</taxon>
        <taxon>Spiralia</taxon>
        <taxon>Gnathifera</taxon>
        <taxon>Rotifera</taxon>
        <taxon>Eurotatoria</taxon>
        <taxon>Bdelloidea</taxon>
        <taxon>Philodinida</taxon>
        <taxon>Philodinidae</taxon>
        <taxon>Rotaria</taxon>
    </lineage>
</organism>
<protein>
    <submittedName>
        <fullName evidence="2">Uncharacterized protein</fullName>
    </submittedName>
</protein>
<sequence length="35" mass="3961">GLYNNSLNSTSSFGPGKQQIRHSESYSKKIFQPLF</sequence>
<evidence type="ECO:0000313" key="3">
    <source>
        <dbReference type="Proteomes" id="UP000663864"/>
    </source>
</evidence>